<evidence type="ECO:0000256" key="7">
    <source>
        <dbReference type="ARBA" id="ARBA00023136"/>
    </source>
</evidence>
<evidence type="ECO:0000256" key="2">
    <source>
        <dbReference type="ARBA" id="ARBA00005831"/>
    </source>
</evidence>
<dbReference type="GO" id="GO:0006890">
    <property type="term" value="P:retrograde vesicle-mediated transport, Golgi to endoplasmic reticulum"/>
    <property type="evidence" value="ECO:0007669"/>
    <property type="project" value="TreeGrafter"/>
</dbReference>
<dbReference type="GO" id="GO:0000139">
    <property type="term" value="C:Golgi membrane"/>
    <property type="evidence" value="ECO:0007669"/>
    <property type="project" value="UniProtKB-SubCell"/>
</dbReference>
<sequence>MMTMVDLSCFADEKFNPKAWVNEACRSRHPEDPIDNHLSDLETKLQLISENIASSLEEQSSSSLLKVPRASREIIRLRDDAASLRSTVSSILTKLKQAEGSCAESVAALARVDVVKQRMEAAYGTLQDAAGLAQLSANVETVFASGDLARAAETLANMRRCLSVIGEVPEFSNVRQQLEILEDRLEGTVLPRLSDALLQRKLESTQNLHDILVMIGHYGALEKQYTRVRLKPLRRVWEECDSGKGGLTLNKLAAEEKPDDSKQASSLTVADSNSRTSFVDWLPQFYDEVLLSLEQEWKWCSIAFPENYKSLVPKLLIETMSSISTSFSLRIESSSYDILSVSGPVGGQKSENFEHTQLGLLITLHSMTGTFARNIQHLFDSIEAKDMAKVLNAIYSPYEGYKERYGELELELLTGQVLSVDFRGAVSRSVGARGVEVSETVRRMEASIPIVALSLESAVERCLNFTGGSEAEALLQTLDEIMRLFIGKLQEILKSLRMICAVDHATDSSKREGNVEGLAAKEVSVLDMMSDEEEWAIVQGVLQILAVAESLSSRTSVFEATLCATLKRLGERLRLSTLLANINQATAFNGECSAAVGLFTRGSGASLSFDMAVLRLFDKPDKARRLNTLLEQANDTGFHALAQTSGRVALFIDLVNDLVYDVLIAKVRARLNNVALLPVWGAEKEENAFDLPSFSAYASPHVTSMGEYLLTLPQQLEPIMIGGGGSGQTSDIAGDSINDSQFFATEWMFKVAEGATSLYTDQLRGIQFLSDRGAQQLSADIDYLSKVLSALSMQVPLVLATFQACLQVPKEKLAEFVKLDSSKYLDSATAKLICKMRRISAD</sequence>
<dbReference type="Proteomes" id="UP000886520">
    <property type="component" value="Chromosome 9"/>
</dbReference>
<dbReference type="EMBL" id="JABFUD020000009">
    <property type="protein sequence ID" value="KAI5075080.1"/>
    <property type="molecule type" value="Genomic_DNA"/>
</dbReference>
<comment type="caution">
    <text evidence="9">The sequence shown here is derived from an EMBL/GenBank/DDBJ whole genome shotgun (WGS) entry which is preliminary data.</text>
</comment>
<name>A0A9D4UWG7_ADICA</name>
<evidence type="ECO:0000313" key="10">
    <source>
        <dbReference type="Proteomes" id="UP000886520"/>
    </source>
</evidence>
<gene>
    <name evidence="9" type="ORF">GOP47_0009156</name>
</gene>
<dbReference type="GO" id="GO:0017119">
    <property type="term" value="C:Golgi transport complex"/>
    <property type="evidence" value="ECO:0007669"/>
    <property type="project" value="InterPro"/>
</dbReference>
<evidence type="ECO:0000256" key="1">
    <source>
        <dbReference type="ARBA" id="ARBA00004395"/>
    </source>
</evidence>
<reference evidence="9" key="1">
    <citation type="submission" date="2021-01" db="EMBL/GenBank/DDBJ databases">
        <title>Adiantum capillus-veneris genome.</title>
        <authorList>
            <person name="Fang Y."/>
            <person name="Liao Q."/>
        </authorList>
    </citation>
    <scope>NUCLEOTIDE SEQUENCE</scope>
    <source>
        <strain evidence="9">H3</strain>
        <tissue evidence="9">Leaf</tissue>
    </source>
</reference>
<dbReference type="PANTHER" id="PTHR21443:SF0">
    <property type="entry name" value="CONSERVED OLIGOMERIC GOLGI COMPLEX SUBUNIT 7"/>
    <property type="match status" value="1"/>
</dbReference>
<evidence type="ECO:0000256" key="6">
    <source>
        <dbReference type="ARBA" id="ARBA00023034"/>
    </source>
</evidence>
<accession>A0A9D4UWG7</accession>
<evidence type="ECO:0000256" key="5">
    <source>
        <dbReference type="ARBA" id="ARBA00022927"/>
    </source>
</evidence>
<evidence type="ECO:0000256" key="8">
    <source>
        <dbReference type="ARBA" id="ARBA00031345"/>
    </source>
</evidence>
<dbReference type="GO" id="GO:0006886">
    <property type="term" value="P:intracellular protein transport"/>
    <property type="evidence" value="ECO:0007669"/>
    <property type="project" value="InterPro"/>
</dbReference>
<dbReference type="OrthoDB" id="245173at2759"/>
<dbReference type="GO" id="GO:0007030">
    <property type="term" value="P:Golgi organization"/>
    <property type="evidence" value="ECO:0007669"/>
    <property type="project" value="TreeGrafter"/>
</dbReference>
<dbReference type="InterPro" id="IPR019335">
    <property type="entry name" value="COG7"/>
</dbReference>
<protein>
    <recommendedName>
        <fullName evidence="3">Conserved oligomeric Golgi complex subunit 7</fullName>
    </recommendedName>
    <alternativeName>
        <fullName evidence="8">Component of oligomeric Golgi complex 7</fullName>
    </alternativeName>
</protein>
<comment type="subcellular location">
    <subcellularLocation>
        <location evidence="1">Golgi apparatus membrane</location>
        <topology evidence="1">Peripheral membrane protein</topology>
    </subcellularLocation>
</comment>
<dbReference type="Pfam" id="PF10191">
    <property type="entry name" value="COG7"/>
    <property type="match status" value="1"/>
</dbReference>
<organism evidence="9 10">
    <name type="scientific">Adiantum capillus-veneris</name>
    <name type="common">Maidenhair fern</name>
    <dbReference type="NCBI Taxonomy" id="13818"/>
    <lineage>
        <taxon>Eukaryota</taxon>
        <taxon>Viridiplantae</taxon>
        <taxon>Streptophyta</taxon>
        <taxon>Embryophyta</taxon>
        <taxon>Tracheophyta</taxon>
        <taxon>Polypodiopsida</taxon>
        <taxon>Polypodiidae</taxon>
        <taxon>Polypodiales</taxon>
        <taxon>Pteridineae</taxon>
        <taxon>Pteridaceae</taxon>
        <taxon>Vittarioideae</taxon>
        <taxon>Adiantum</taxon>
    </lineage>
</organism>
<evidence type="ECO:0000256" key="4">
    <source>
        <dbReference type="ARBA" id="ARBA00022448"/>
    </source>
</evidence>
<keyword evidence="4" id="KW-0813">Transport</keyword>
<comment type="similarity">
    <text evidence="2">Belongs to the COG7 family.</text>
</comment>
<keyword evidence="5" id="KW-0653">Protein transport</keyword>
<keyword evidence="6" id="KW-0333">Golgi apparatus</keyword>
<dbReference type="PANTHER" id="PTHR21443">
    <property type="entry name" value="CONSERVED OLIGOMERIC GOLGI COMPLEX COMPONENT 7"/>
    <property type="match status" value="1"/>
</dbReference>
<keyword evidence="10" id="KW-1185">Reference proteome</keyword>
<evidence type="ECO:0000313" key="9">
    <source>
        <dbReference type="EMBL" id="KAI5075080.1"/>
    </source>
</evidence>
<evidence type="ECO:0000256" key="3">
    <source>
        <dbReference type="ARBA" id="ARBA00020984"/>
    </source>
</evidence>
<proteinExistence type="inferred from homology"/>
<dbReference type="AlphaFoldDB" id="A0A9D4UWG7"/>
<keyword evidence="7" id="KW-0472">Membrane</keyword>